<dbReference type="Gene3D" id="1.10.10.60">
    <property type="entry name" value="Homeodomain-like"/>
    <property type="match status" value="1"/>
</dbReference>
<dbReference type="PROSITE" id="PS01124">
    <property type="entry name" value="HTH_ARAC_FAMILY_2"/>
    <property type="match status" value="1"/>
</dbReference>
<dbReference type="SMART" id="SM00342">
    <property type="entry name" value="HTH_ARAC"/>
    <property type="match status" value="1"/>
</dbReference>
<keyword evidence="3" id="KW-0804">Transcription</keyword>
<evidence type="ECO:0000259" key="4">
    <source>
        <dbReference type="PROSITE" id="PS01124"/>
    </source>
</evidence>
<dbReference type="InterPro" id="IPR009057">
    <property type="entry name" value="Homeodomain-like_sf"/>
</dbReference>
<evidence type="ECO:0000313" key="5">
    <source>
        <dbReference type="EMBL" id="MDQ1150857.1"/>
    </source>
</evidence>
<dbReference type="EMBL" id="JAUTBA010000001">
    <property type="protein sequence ID" value="MDQ1150857.1"/>
    <property type="molecule type" value="Genomic_DNA"/>
</dbReference>
<name>A0ABU0U7B9_9SPHI</name>
<protein>
    <submittedName>
        <fullName evidence="5">AraC-like DNA-binding protein</fullName>
    </submittedName>
</protein>
<dbReference type="Proteomes" id="UP001244640">
    <property type="component" value="Unassembled WGS sequence"/>
</dbReference>
<accession>A0ABU0U7B9</accession>
<dbReference type="InterPro" id="IPR018060">
    <property type="entry name" value="HTH_AraC"/>
</dbReference>
<comment type="caution">
    <text evidence="5">The sequence shown here is derived from an EMBL/GenBank/DDBJ whole genome shotgun (WGS) entry which is preliminary data.</text>
</comment>
<reference evidence="5 6" key="1">
    <citation type="submission" date="2023-07" db="EMBL/GenBank/DDBJ databases">
        <title>Functional and genomic diversity of the sorghum phyllosphere microbiome.</title>
        <authorList>
            <person name="Shade A."/>
        </authorList>
    </citation>
    <scope>NUCLEOTIDE SEQUENCE [LARGE SCALE GENOMIC DNA]</scope>
    <source>
        <strain evidence="5 6">SORGH_AS_0892</strain>
    </source>
</reference>
<proteinExistence type="predicted"/>
<dbReference type="PANTHER" id="PTHR43280:SF2">
    <property type="entry name" value="HTH-TYPE TRANSCRIPTIONAL REGULATOR EXSA"/>
    <property type="match status" value="1"/>
</dbReference>
<evidence type="ECO:0000256" key="1">
    <source>
        <dbReference type="ARBA" id="ARBA00023015"/>
    </source>
</evidence>
<sequence length="336" mass="38638">MRTPSFRLIEEEMDFVSKSTLTKSFQQRLPGSRTRLLCHPQICLFEEYLQTGNLESYCYQFEVHSLTTIRFEISSPQTHLLYHLVGHAPIHYSQPQVKETFIFRPRHGAFLYAPETEIRVKFEPGTYLIQGFTLPLNLLHIGGVPGFGYLSSVIAAHKGKLAQYRVSLDFAALEQTRQLFAELTRELSKKPLIPKSIILHKIQDLLLLSKNKLLKAQGLLSHHDYLALQARALISKRIEETEERILIGDIAATLHVAKDQLNRYHMQRYGETLLHFRNQVLADKAKHLLDRKMPVQLVSDFCGFGQISSFTRFFKNETGLSPTAYQQLTFNPKKQG</sequence>
<dbReference type="Pfam" id="PF12833">
    <property type="entry name" value="HTH_18"/>
    <property type="match status" value="1"/>
</dbReference>
<gene>
    <name evidence="5" type="ORF">QE382_002841</name>
</gene>
<organism evidence="5 6">
    <name type="scientific">Sphingobacterium zeae</name>
    <dbReference type="NCBI Taxonomy" id="1776859"/>
    <lineage>
        <taxon>Bacteria</taxon>
        <taxon>Pseudomonadati</taxon>
        <taxon>Bacteroidota</taxon>
        <taxon>Sphingobacteriia</taxon>
        <taxon>Sphingobacteriales</taxon>
        <taxon>Sphingobacteriaceae</taxon>
        <taxon>Sphingobacterium</taxon>
    </lineage>
</organism>
<evidence type="ECO:0000313" key="6">
    <source>
        <dbReference type="Proteomes" id="UP001244640"/>
    </source>
</evidence>
<evidence type="ECO:0000256" key="2">
    <source>
        <dbReference type="ARBA" id="ARBA00023125"/>
    </source>
</evidence>
<dbReference type="PANTHER" id="PTHR43280">
    <property type="entry name" value="ARAC-FAMILY TRANSCRIPTIONAL REGULATOR"/>
    <property type="match status" value="1"/>
</dbReference>
<keyword evidence="2" id="KW-0238">DNA-binding</keyword>
<keyword evidence="1" id="KW-0805">Transcription regulation</keyword>
<keyword evidence="6" id="KW-1185">Reference proteome</keyword>
<dbReference type="SUPFAM" id="SSF46689">
    <property type="entry name" value="Homeodomain-like"/>
    <property type="match status" value="1"/>
</dbReference>
<dbReference type="RefSeq" id="WP_307186436.1">
    <property type="nucleotide sequence ID" value="NZ_JAUTBA010000001.1"/>
</dbReference>
<evidence type="ECO:0000256" key="3">
    <source>
        <dbReference type="ARBA" id="ARBA00023163"/>
    </source>
</evidence>
<feature type="domain" description="HTH araC/xylS-type" evidence="4">
    <location>
        <begin position="228"/>
        <end position="328"/>
    </location>
</feature>